<comment type="catalytic activity">
    <reaction evidence="7 8">
        <text>(1S,2R)-1-C-(indol-3-yl)glycerol 3-phosphate + L-serine = D-glyceraldehyde 3-phosphate + L-tryptophan + H2O</text>
        <dbReference type="Rhea" id="RHEA:10532"/>
        <dbReference type="ChEBI" id="CHEBI:15377"/>
        <dbReference type="ChEBI" id="CHEBI:33384"/>
        <dbReference type="ChEBI" id="CHEBI:57912"/>
        <dbReference type="ChEBI" id="CHEBI:58866"/>
        <dbReference type="ChEBI" id="CHEBI:59776"/>
        <dbReference type="EC" id="4.2.1.20"/>
    </reaction>
</comment>
<evidence type="ECO:0000256" key="6">
    <source>
        <dbReference type="ARBA" id="ARBA00023239"/>
    </source>
</evidence>
<keyword evidence="6 8" id="KW-0456">Lyase</keyword>
<dbReference type="Gene3D" id="3.20.20.70">
    <property type="entry name" value="Aldolase class I"/>
    <property type="match status" value="1"/>
</dbReference>
<evidence type="ECO:0000256" key="2">
    <source>
        <dbReference type="ARBA" id="ARBA00011270"/>
    </source>
</evidence>
<dbReference type="NCBIfam" id="TIGR00262">
    <property type="entry name" value="trpA"/>
    <property type="match status" value="1"/>
</dbReference>
<sequence>MNIQPNAVRRTVMHPAAEGGLSAGTASASFAAPGDARPNLIDETFRRIGEQGGTALIPFLTVGDPDIETTLEIIERLEDAGADILELGVPYSDPLADGPVIQRASSRALQQLITVRTCLDVAKQSRERGVKMPFVLFTYYNPVLQMGLNEFFDQASAHGISGLIIPDVPHEESGELLERADQAGIALIPLVAPTSSERIERILNNGRGFVYCVSSLGVTGERASFHEGVDAFIRDVKSRTDLPVAVGFGISSREQVERFSELCDGVVVGSAIVRTIESLIPDLMNADKREDALLQIREFVAELKV</sequence>
<evidence type="ECO:0000313" key="11">
    <source>
        <dbReference type="Proteomes" id="UP000605427"/>
    </source>
</evidence>
<dbReference type="EMBL" id="BMDD01000001">
    <property type="protein sequence ID" value="GGH72159.1"/>
    <property type="molecule type" value="Genomic_DNA"/>
</dbReference>
<evidence type="ECO:0000313" key="10">
    <source>
        <dbReference type="EMBL" id="GGH72159.1"/>
    </source>
</evidence>
<dbReference type="Pfam" id="PF00290">
    <property type="entry name" value="Trp_syntA"/>
    <property type="match status" value="1"/>
</dbReference>
<dbReference type="PROSITE" id="PS00167">
    <property type="entry name" value="TRP_SYNTHASE_ALPHA"/>
    <property type="match status" value="1"/>
</dbReference>
<keyword evidence="5 8" id="KW-0057">Aromatic amino acid biosynthesis</keyword>
<evidence type="ECO:0000256" key="7">
    <source>
        <dbReference type="ARBA" id="ARBA00049047"/>
    </source>
</evidence>
<evidence type="ECO:0000256" key="4">
    <source>
        <dbReference type="ARBA" id="ARBA00022822"/>
    </source>
</evidence>
<dbReference type="PANTHER" id="PTHR43406">
    <property type="entry name" value="TRYPTOPHAN SYNTHASE, ALPHA CHAIN"/>
    <property type="match status" value="1"/>
</dbReference>
<protein>
    <recommendedName>
        <fullName evidence="8">Tryptophan synthase alpha chain</fullName>
        <ecNumber evidence="8">4.2.1.20</ecNumber>
    </recommendedName>
</protein>
<dbReference type="SUPFAM" id="SSF51366">
    <property type="entry name" value="Ribulose-phoshate binding barrel"/>
    <property type="match status" value="1"/>
</dbReference>
<dbReference type="HAMAP" id="MF_00131">
    <property type="entry name" value="Trp_synth_alpha"/>
    <property type="match status" value="1"/>
</dbReference>
<comment type="function">
    <text evidence="8">The alpha subunit is responsible for the aldol cleavage of indoleglycerol phosphate to indole and glyceraldehyde 3-phosphate.</text>
</comment>
<dbReference type="Proteomes" id="UP000605427">
    <property type="component" value="Unassembled WGS sequence"/>
</dbReference>
<organism evidence="10 11">
    <name type="scientific">Saccharibacillus endophyticus</name>
    <dbReference type="NCBI Taxonomy" id="2060666"/>
    <lineage>
        <taxon>Bacteria</taxon>
        <taxon>Bacillati</taxon>
        <taxon>Bacillota</taxon>
        <taxon>Bacilli</taxon>
        <taxon>Bacillales</taxon>
        <taxon>Paenibacillaceae</taxon>
        <taxon>Saccharibacillus</taxon>
    </lineage>
</organism>
<dbReference type="InterPro" id="IPR018204">
    <property type="entry name" value="Trp_synthase_alpha_AS"/>
</dbReference>
<dbReference type="InterPro" id="IPR011060">
    <property type="entry name" value="RibuloseP-bd_barrel"/>
</dbReference>
<name>A0ABQ1ZND3_9BACL</name>
<keyword evidence="11" id="KW-1185">Reference proteome</keyword>
<feature type="active site" description="Proton acceptor" evidence="8">
    <location>
        <position position="97"/>
    </location>
</feature>
<dbReference type="InterPro" id="IPR002028">
    <property type="entry name" value="Trp_synthase_suA"/>
</dbReference>
<evidence type="ECO:0000256" key="1">
    <source>
        <dbReference type="ARBA" id="ARBA00004733"/>
    </source>
</evidence>
<comment type="pathway">
    <text evidence="1 8">Amino-acid biosynthesis; L-tryptophan biosynthesis; L-tryptophan from chorismate: step 5/5.</text>
</comment>
<feature type="active site" description="Proton acceptor" evidence="8">
    <location>
        <position position="86"/>
    </location>
</feature>
<dbReference type="RefSeq" id="WP_229714067.1">
    <property type="nucleotide sequence ID" value="NZ_BMDD01000001.1"/>
</dbReference>
<gene>
    <name evidence="8 10" type="primary">trpA</name>
    <name evidence="10" type="ORF">GCM10007362_09980</name>
</gene>
<dbReference type="EC" id="4.2.1.20" evidence="8"/>
<reference evidence="11" key="1">
    <citation type="journal article" date="2019" name="Int. J. Syst. Evol. Microbiol.">
        <title>The Global Catalogue of Microorganisms (GCM) 10K type strain sequencing project: providing services to taxonomists for standard genome sequencing and annotation.</title>
        <authorList>
            <consortium name="The Broad Institute Genomics Platform"/>
            <consortium name="The Broad Institute Genome Sequencing Center for Infectious Disease"/>
            <person name="Wu L."/>
            <person name="Ma J."/>
        </authorList>
    </citation>
    <scope>NUCLEOTIDE SEQUENCE [LARGE SCALE GENOMIC DNA]</scope>
    <source>
        <strain evidence="11">CCM 8702</strain>
    </source>
</reference>
<keyword evidence="3 8" id="KW-0028">Amino-acid biosynthesis</keyword>
<dbReference type="PANTHER" id="PTHR43406:SF1">
    <property type="entry name" value="TRYPTOPHAN SYNTHASE ALPHA CHAIN, CHLOROPLASTIC"/>
    <property type="match status" value="1"/>
</dbReference>
<dbReference type="InterPro" id="IPR013785">
    <property type="entry name" value="Aldolase_TIM"/>
</dbReference>
<comment type="caution">
    <text evidence="10">The sequence shown here is derived from an EMBL/GenBank/DDBJ whole genome shotgun (WGS) entry which is preliminary data.</text>
</comment>
<evidence type="ECO:0000256" key="8">
    <source>
        <dbReference type="HAMAP-Rule" id="MF_00131"/>
    </source>
</evidence>
<dbReference type="CDD" id="cd04724">
    <property type="entry name" value="Tryptophan_synthase_alpha"/>
    <property type="match status" value="1"/>
</dbReference>
<keyword evidence="4 8" id="KW-0822">Tryptophan biosynthesis</keyword>
<evidence type="ECO:0000256" key="3">
    <source>
        <dbReference type="ARBA" id="ARBA00022605"/>
    </source>
</evidence>
<proteinExistence type="inferred from homology"/>
<accession>A0ABQ1ZND3</accession>
<evidence type="ECO:0000256" key="5">
    <source>
        <dbReference type="ARBA" id="ARBA00023141"/>
    </source>
</evidence>
<comment type="subunit">
    <text evidence="2 8">Tetramer of two alpha and two beta chains.</text>
</comment>
<evidence type="ECO:0000256" key="9">
    <source>
        <dbReference type="RuleBase" id="RU003662"/>
    </source>
</evidence>
<comment type="similarity">
    <text evidence="8 9">Belongs to the TrpA family.</text>
</comment>